<dbReference type="EMBL" id="LVLJ01001430">
    <property type="protein sequence ID" value="OAE29718.1"/>
    <property type="molecule type" value="Genomic_DNA"/>
</dbReference>
<evidence type="ECO:0000256" key="1">
    <source>
        <dbReference type="SAM" id="MobiDB-lite"/>
    </source>
</evidence>
<comment type="caution">
    <text evidence="2">The sequence shown here is derived from an EMBL/GenBank/DDBJ whole genome shotgun (WGS) entry which is preliminary data.</text>
</comment>
<evidence type="ECO:0000313" key="3">
    <source>
        <dbReference type="Proteomes" id="UP000077202"/>
    </source>
</evidence>
<protein>
    <submittedName>
        <fullName evidence="2">Uncharacterized protein</fullName>
    </submittedName>
</protein>
<proteinExistence type="predicted"/>
<name>A0A176W9A9_MARPO</name>
<feature type="region of interest" description="Disordered" evidence="1">
    <location>
        <begin position="144"/>
        <end position="172"/>
    </location>
</feature>
<reference evidence="2" key="1">
    <citation type="submission" date="2016-03" db="EMBL/GenBank/DDBJ databases">
        <title>Mechanisms controlling the formation of the plant cell surface in tip-growing cells are functionally conserved among land plants.</title>
        <authorList>
            <person name="Honkanen S."/>
            <person name="Jones V.A."/>
            <person name="Morieri G."/>
            <person name="Champion C."/>
            <person name="Hetherington A.J."/>
            <person name="Kelly S."/>
            <person name="Saint-Marcoux D."/>
            <person name="Proust H."/>
            <person name="Prescott H."/>
            <person name="Dolan L."/>
        </authorList>
    </citation>
    <scope>NUCLEOTIDE SEQUENCE [LARGE SCALE GENOMIC DNA]</scope>
    <source>
        <tissue evidence="2">Whole gametophyte</tissue>
    </source>
</reference>
<dbReference type="Proteomes" id="UP000077202">
    <property type="component" value="Unassembled WGS sequence"/>
</dbReference>
<dbReference type="AlphaFoldDB" id="A0A176W9A9"/>
<keyword evidence="3" id="KW-1185">Reference proteome</keyword>
<organism evidence="2 3">
    <name type="scientific">Marchantia polymorpha subsp. ruderalis</name>
    <dbReference type="NCBI Taxonomy" id="1480154"/>
    <lineage>
        <taxon>Eukaryota</taxon>
        <taxon>Viridiplantae</taxon>
        <taxon>Streptophyta</taxon>
        <taxon>Embryophyta</taxon>
        <taxon>Marchantiophyta</taxon>
        <taxon>Marchantiopsida</taxon>
        <taxon>Marchantiidae</taxon>
        <taxon>Marchantiales</taxon>
        <taxon>Marchantiaceae</taxon>
        <taxon>Marchantia</taxon>
    </lineage>
</organism>
<evidence type="ECO:0000313" key="2">
    <source>
        <dbReference type="EMBL" id="OAE29718.1"/>
    </source>
</evidence>
<accession>A0A176W9A9</accession>
<sequence>MATPRRLSVLRVYLGFVLGFVLRVNSRLGPYRSRLVHRSEKSTRDGGLPGGDLLGPVVPAKLRGARAGVRAARTRERGRWRLLFSRYREAIMGWGRPTEVGKVEVVEDATSDAAESTVQCAAGGGRGACSGRRTAETVGESFGRTTADAESGRYSGRRPPVSESVAAAPPPDVESNVELIRNESASTPSRHVVVRPAFVRNVLRECAVRLKLACRPSARRWDDSANGPVTVTVFANREAPIPNTGEEIRDGIATAIRRPEKGVLPSLPSQERFP</sequence>
<gene>
    <name evidence="2" type="ORF">AXG93_3884s1140</name>
</gene>